<evidence type="ECO:0000313" key="12">
    <source>
        <dbReference type="EMBL" id="KAJ4466496.1"/>
    </source>
</evidence>
<feature type="compositionally biased region" description="Basic and acidic residues" evidence="9">
    <location>
        <begin position="1"/>
        <end position="15"/>
    </location>
</feature>
<dbReference type="GO" id="GO:0031201">
    <property type="term" value="C:SNARE complex"/>
    <property type="evidence" value="ECO:0007669"/>
    <property type="project" value="TreeGrafter"/>
</dbReference>
<dbReference type="PANTHER" id="PTHR15959:SF0">
    <property type="entry name" value="SYNTAXIN-18"/>
    <property type="match status" value="1"/>
</dbReference>
<keyword evidence="8 10" id="KW-0472">Membrane</keyword>
<dbReference type="FunFam" id="1.20.5.110:FF:000069">
    <property type="entry name" value="Related to syntaxin 18"/>
    <property type="match status" value="1"/>
</dbReference>
<dbReference type="InterPro" id="IPR019529">
    <property type="entry name" value="Syntaxin-18_N"/>
</dbReference>
<accession>A0A9W9DEG8</accession>
<protein>
    <recommendedName>
        <fullName evidence="11">t-SNARE coiled-coil homology domain-containing protein</fullName>
    </recommendedName>
</protein>
<reference evidence="12" key="1">
    <citation type="submission" date="2022-08" db="EMBL/GenBank/DDBJ databases">
        <title>A Global Phylogenomic Analysis of the Shiitake Genus Lentinula.</title>
        <authorList>
            <consortium name="DOE Joint Genome Institute"/>
            <person name="Sierra-Patev S."/>
            <person name="Min B."/>
            <person name="Naranjo-Ortiz M."/>
            <person name="Looney B."/>
            <person name="Konkel Z."/>
            <person name="Slot J.C."/>
            <person name="Sakamoto Y."/>
            <person name="Steenwyk J.L."/>
            <person name="Rokas A."/>
            <person name="Carro J."/>
            <person name="Camarero S."/>
            <person name="Ferreira P."/>
            <person name="Molpeceres G."/>
            <person name="Ruiz-Duenas F.J."/>
            <person name="Serrano A."/>
            <person name="Henrissat B."/>
            <person name="Drula E."/>
            <person name="Hughes K.W."/>
            <person name="Mata J.L."/>
            <person name="Ishikawa N.K."/>
            <person name="Vargas-Isla R."/>
            <person name="Ushijima S."/>
            <person name="Smith C.A."/>
            <person name="Ahrendt S."/>
            <person name="Andreopoulos W."/>
            <person name="He G."/>
            <person name="Labutti K."/>
            <person name="Lipzen A."/>
            <person name="Ng V."/>
            <person name="Riley R."/>
            <person name="Sandor L."/>
            <person name="Barry K."/>
            <person name="Martinez A.T."/>
            <person name="Xiao Y."/>
            <person name="Gibbons J.G."/>
            <person name="Terashima K."/>
            <person name="Grigoriev I.V."/>
            <person name="Hibbett D.S."/>
        </authorList>
    </citation>
    <scope>NUCLEOTIDE SEQUENCE</scope>
    <source>
        <strain evidence="12">JLM2183</strain>
    </source>
</reference>
<gene>
    <name evidence="12" type="ORF">J3R30DRAFT_3310935</name>
</gene>
<dbReference type="Proteomes" id="UP001150266">
    <property type="component" value="Unassembled WGS sequence"/>
</dbReference>
<evidence type="ECO:0000256" key="9">
    <source>
        <dbReference type="SAM" id="MobiDB-lite"/>
    </source>
</evidence>
<dbReference type="AlphaFoldDB" id="A0A9W9DEG8"/>
<dbReference type="GO" id="GO:0015031">
    <property type="term" value="P:protein transport"/>
    <property type="evidence" value="ECO:0007669"/>
    <property type="project" value="UniProtKB-KW"/>
</dbReference>
<proteinExistence type="inferred from homology"/>
<keyword evidence="3" id="KW-0813">Transport</keyword>
<dbReference type="SUPFAM" id="SSF58038">
    <property type="entry name" value="SNARE fusion complex"/>
    <property type="match status" value="1"/>
</dbReference>
<evidence type="ECO:0000256" key="5">
    <source>
        <dbReference type="ARBA" id="ARBA00022927"/>
    </source>
</evidence>
<dbReference type="PANTHER" id="PTHR15959">
    <property type="entry name" value="SYNTAXIN-18"/>
    <property type="match status" value="1"/>
</dbReference>
<sequence length="391" mass="44432">MARNDRTSEFIDAVKSHNAPAHNKLKNKNSQKLKDQERGDASLGKEYVANAYTVLNSINKLTRMLSSIRKPYLNIDQRSGPSQYHETKHIDFNEDNSWANIRQLSNEQRDQIDIHARQILTRCSDNIKQLEVSEKRRAEHVSSQVNRLTRLLPTRLRQDASSISSNFVAAHHSSITWYLSRRLAEASQKQKEMQEERVKRELERSRTLGSGAGLEALNMTTNDASRTRNAEPRASTSSSWLGDTSSSFIAATIGAPSIDETHRSSPSFPILEATPLSDDEDDFELSSSQILQFETENANILRSVQETLDSVHQAESRLMEISTLQMELVEHLTKQTELIDQLYEDAIASTSMVEKGNVQLVEARGRSKDSRFFILVFFIISSLSLLFLHYY</sequence>
<evidence type="ECO:0000256" key="10">
    <source>
        <dbReference type="SAM" id="Phobius"/>
    </source>
</evidence>
<organism evidence="12 13">
    <name type="scientific">Lentinula aciculospora</name>
    <dbReference type="NCBI Taxonomy" id="153920"/>
    <lineage>
        <taxon>Eukaryota</taxon>
        <taxon>Fungi</taxon>
        <taxon>Dikarya</taxon>
        <taxon>Basidiomycota</taxon>
        <taxon>Agaricomycotina</taxon>
        <taxon>Agaricomycetes</taxon>
        <taxon>Agaricomycetidae</taxon>
        <taxon>Agaricales</taxon>
        <taxon>Marasmiineae</taxon>
        <taxon>Omphalotaceae</taxon>
        <taxon>Lentinula</taxon>
    </lineage>
</organism>
<keyword evidence="6 10" id="KW-1133">Transmembrane helix</keyword>
<keyword evidence="5" id="KW-0653">Protein transport</keyword>
<evidence type="ECO:0000313" key="13">
    <source>
        <dbReference type="Proteomes" id="UP001150266"/>
    </source>
</evidence>
<dbReference type="PROSITE" id="PS50192">
    <property type="entry name" value="T_SNARE"/>
    <property type="match status" value="1"/>
</dbReference>
<comment type="subcellular location">
    <subcellularLocation>
        <location evidence="1">Membrane</location>
        <topology evidence="1">Single-pass type IV membrane protein</topology>
    </subcellularLocation>
</comment>
<dbReference type="EMBL" id="JAOTPV010000054">
    <property type="protein sequence ID" value="KAJ4466496.1"/>
    <property type="molecule type" value="Genomic_DNA"/>
</dbReference>
<evidence type="ECO:0000256" key="4">
    <source>
        <dbReference type="ARBA" id="ARBA00022692"/>
    </source>
</evidence>
<comment type="caution">
    <text evidence="12">The sequence shown here is derived from an EMBL/GenBank/DDBJ whole genome shotgun (WGS) entry which is preliminary data.</text>
</comment>
<keyword evidence="4 10" id="KW-0812">Transmembrane</keyword>
<feature type="domain" description="T-SNARE coiled-coil homology" evidence="11">
    <location>
        <begin position="301"/>
        <end position="363"/>
    </location>
</feature>
<evidence type="ECO:0000256" key="1">
    <source>
        <dbReference type="ARBA" id="ARBA00004211"/>
    </source>
</evidence>
<feature type="region of interest" description="Disordered" evidence="9">
    <location>
        <begin position="190"/>
        <end position="241"/>
    </location>
</feature>
<dbReference type="Pfam" id="PF10496">
    <property type="entry name" value="Syntaxin-18_N"/>
    <property type="match status" value="1"/>
</dbReference>
<dbReference type="Gene3D" id="1.20.5.110">
    <property type="match status" value="1"/>
</dbReference>
<feature type="compositionally biased region" description="Basic and acidic residues" evidence="9">
    <location>
        <begin position="190"/>
        <end position="206"/>
    </location>
</feature>
<dbReference type="GO" id="GO:0006890">
    <property type="term" value="P:retrograde vesicle-mediated transport, Golgi to endoplasmic reticulum"/>
    <property type="evidence" value="ECO:0007669"/>
    <property type="project" value="TreeGrafter"/>
</dbReference>
<evidence type="ECO:0000259" key="11">
    <source>
        <dbReference type="PROSITE" id="PS50192"/>
    </source>
</evidence>
<feature type="region of interest" description="Disordered" evidence="9">
    <location>
        <begin position="1"/>
        <end position="38"/>
    </location>
</feature>
<evidence type="ECO:0000256" key="3">
    <source>
        <dbReference type="ARBA" id="ARBA00022448"/>
    </source>
</evidence>
<evidence type="ECO:0000256" key="7">
    <source>
        <dbReference type="ARBA" id="ARBA00023054"/>
    </source>
</evidence>
<evidence type="ECO:0000256" key="2">
    <source>
        <dbReference type="ARBA" id="ARBA00009063"/>
    </source>
</evidence>
<keyword evidence="7" id="KW-0175">Coiled coil</keyword>
<dbReference type="InterPro" id="IPR000727">
    <property type="entry name" value="T_SNARE_dom"/>
</dbReference>
<name>A0A9W9DEG8_9AGAR</name>
<evidence type="ECO:0000256" key="6">
    <source>
        <dbReference type="ARBA" id="ARBA00022989"/>
    </source>
</evidence>
<dbReference type="OrthoDB" id="342981at2759"/>
<comment type="similarity">
    <text evidence="2">Belongs to the syntaxin family.</text>
</comment>
<evidence type="ECO:0000256" key="8">
    <source>
        <dbReference type="ARBA" id="ARBA00023136"/>
    </source>
</evidence>
<feature type="transmembrane region" description="Helical" evidence="10">
    <location>
        <begin position="372"/>
        <end position="390"/>
    </location>
</feature>
<dbReference type="GO" id="GO:0005783">
    <property type="term" value="C:endoplasmic reticulum"/>
    <property type="evidence" value="ECO:0007669"/>
    <property type="project" value="TreeGrafter"/>
</dbReference>
<keyword evidence="13" id="KW-1185">Reference proteome</keyword>